<dbReference type="GeneID" id="113415103"/>
<dbReference type="Proteomes" id="UP000504612">
    <property type="component" value="Unplaced"/>
</dbReference>
<feature type="region of interest" description="Disordered" evidence="2">
    <location>
        <begin position="72"/>
        <end position="99"/>
    </location>
</feature>
<evidence type="ECO:0000313" key="3">
    <source>
        <dbReference type="Proteomes" id="UP000504612"/>
    </source>
</evidence>
<reference evidence="4" key="1">
    <citation type="submission" date="2025-08" db="UniProtKB">
        <authorList>
            <consortium name="RefSeq"/>
        </authorList>
    </citation>
    <scope>IDENTIFICATION</scope>
</reference>
<feature type="compositionally biased region" description="Polar residues" evidence="2">
    <location>
        <begin position="75"/>
        <end position="87"/>
    </location>
</feature>
<dbReference type="PANTHER" id="PTHR33066:SF2">
    <property type="entry name" value="FILAGGRIN-2-LIKE"/>
    <property type="match status" value="1"/>
</dbReference>
<keyword evidence="3" id="KW-1185">Reference proteome</keyword>
<dbReference type="SUPFAM" id="SSF47823">
    <property type="entry name" value="lambda integrase-like, N-terminal domain"/>
    <property type="match status" value="1"/>
</dbReference>
<dbReference type="PANTHER" id="PTHR33066">
    <property type="entry name" value="INTEGRASE_SAM-LIKE_N DOMAIN-CONTAINING PROTEIN"/>
    <property type="match status" value="1"/>
</dbReference>
<protein>
    <submittedName>
        <fullName evidence="4">Uncharacterized protein LOC113415103</fullName>
    </submittedName>
</protein>
<dbReference type="GO" id="GO:0003677">
    <property type="term" value="F:DNA binding"/>
    <property type="evidence" value="ECO:0007669"/>
    <property type="project" value="UniProtKB-KW"/>
</dbReference>
<dbReference type="Gene3D" id="1.10.150.130">
    <property type="match status" value="1"/>
</dbReference>
<organism evidence="3 4">
    <name type="scientific">Notechis scutatus</name>
    <name type="common">mainland tiger snake</name>
    <dbReference type="NCBI Taxonomy" id="8663"/>
    <lineage>
        <taxon>Eukaryota</taxon>
        <taxon>Metazoa</taxon>
        <taxon>Chordata</taxon>
        <taxon>Craniata</taxon>
        <taxon>Vertebrata</taxon>
        <taxon>Euteleostomi</taxon>
        <taxon>Lepidosauria</taxon>
        <taxon>Squamata</taxon>
        <taxon>Bifurcata</taxon>
        <taxon>Unidentata</taxon>
        <taxon>Episquamata</taxon>
        <taxon>Toxicofera</taxon>
        <taxon>Serpentes</taxon>
        <taxon>Colubroidea</taxon>
        <taxon>Elapidae</taxon>
        <taxon>Hydrophiinae</taxon>
        <taxon>Notechis</taxon>
    </lineage>
</organism>
<gene>
    <name evidence="4" type="primary">LOC113415103</name>
</gene>
<proteinExistence type="predicted"/>
<evidence type="ECO:0000256" key="2">
    <source>
        <dbReference type="SAM" id="MobiDB-lite"/>
    </source>
</evidence>
<dbReference type="InterPro" id="IPR010998">
    <property type="entry name" value="Integrase_recombinase_N"/>
</dbReference>
<dbReference type="AlphaFoldDB" id="A0A6J1UJS8"/>
<evidence type="ECO:0000256" key="1">
    <source>
        <dbReference type="ARBA" id="ARBA00023125"/>
    </source>
</evidence>
<accession>A0A6J1UJS8</accession>
<evidence type="ECO:0000313" key="4">
    <source>
        <dbReference type="RefSeq" id="XP_026528129.1"/>
    </source>
</evidence>
<dbReference type="RefSeq" id="XP_026528129.1">
    <property type="nucleotide sequence ID" value="XM_026672344.1"/>
</dbReference>
<keyword evidence="1" id="KW-0238">DNA-binding</keyword>
<sequence>MTERFGRPILDLFASPENTQLPRFFAQFPARGAEGVNALRCRGNQESTDSKGGSSVGSILLAQASLVRRPDGPVSCQTLENSPTQDLPQPGPNRAPRSSLVSVDRLALERGILKREKFSTKVIQTIQAARRPSMTRIYKATWKIFCSWCAGHQLEPSGVSVAKVLEFLQDGLDKGLVPNTLKRQVAALTLVISVKGSTSLSQHPRVKAFLRGATNLRPPVVHRYPTWDLPKVLQALTSPPFEPLREVCLRLLTCKVVFLVAITSARRISELAALSIRKDLCVFHADREDHSALNQNCSNHHSLGNAGIDSGHL</sequence>
<dbReference type="KEGG" id="nss:113415103"/>
<name>A0A6J1UJS8_9SAUR</name>